<organism evidence="4 5">
    <name type="scientific">Beutenbergia cavernae (strain ATCC BAA-8 / DSM 12333 / CCUG 43141 / JCM 11478 / NBRC 16432 / NCIMB 13614 / HKI 0122)</name>
    <dbReference type="NCBI Taxonomy" id="471853"/>
    <lineage>
        <taxon>Bacteria</taxon>
        <taxon>Bacillati</taxon>
        <taxon>Actinomycetota</taxon>
        <taxon>Actinomycetes</taxon>
        <taxon>Micrococcales</taxon>
        <taxon>Beutenbergiaceae</taxon>
        <taxon>Beutenbergia</taxon>
    </lineage>
</organism>
<keyword evidence="2 3" id="KW-0663">Pyridoxal phosphate</keyword>
<keyword evidence="5" id="KW-1185">Reference proteome</keyword>
<gene>
    <name evidence="4" type="ordered locus">Bcav_1458</name>
</gene>
<evidence type="ECO:0000256" key="1">
    <source>
        <dbReference type="ARBA" id="ARBA00001933"/>
    </source>
</evidence>
<dbReference type="OrthoDB" id="9801052at2"/>
<dbReference type="Gene3D" id="3.40.640.10">
    <property type="entry name" value="Type I PLP-dependent aspartate aminotransferase-like (Major domain)"/>
    <property type="match status" value="1"/>
</dbReference>
<dbReference type="HOGENOM" id="CLU_016922_1_5_11"/>
<dbReference type="CDD" id="cd00610">
    <property type="entry name" value="OAT_like"/>
    <property type="match status" value="1"/>
</dbReference>
<reference evidence="4 5" key="1">
    <citation type="journal article" date="2009" name="Stand. Genomic Sci.">
        <title>Complete genome sequence of Beutenbergia cavernae type strain (HKI 0122).</title>
        <authorList>
            <person name="Land M."/>
            <person name="Pukall R."/>
            <person name="Abt B."/>
            <person name="Goker M."/>
            <person name="Rohde M."/>
            <person name="Glavina Del Rio T."/>
            <person name="Tice H."/>
            <person name="Copeland A."/>
            <person name="Cheng J.F."/>
            <person name="Lucas S."/>
            <person name="Chen F."/>
            <person name="Nolan M."/>
            <person name="Bruce D."/>
            <person name="Goodwin L."/>
            <person name="Pitluck S."/>
            <person name="Ivanova N."/>
            <person name="Mavromatis K."/>
            <person name="Ovchinnikova G."/>
            <person name="Pati A."/>
            <person name="Chen A."/>
            <person name="Palaniappan K."/>
            <person name="Hauser L."/>
            <person name="Chang Y.J."/>
            <person name="Jefferies C.C."/>
            <person name="Saunders E."/>
            <person name="Brettin T."/>
            <person name="Detter J.C."/>
            <person name="Han C."/>
            <person name="Chain P."/>
            <person name="Bristow J."/>
            <person name="Eisen J.A."/>
            <person name="Markowitz V."/>
            <person name="Hugenholtz P."/>
            <person name="Kyrpides N.C."/>
            <person name="Klenk H.P."/>
            <person name="Lapidus A."/>
        </authorList>
    </citation>
    <scope>NUCLEOTIDE SEQUENCE [LARGE SCALE GENOMIC DNA]</scope>
    <source>
        <strain evidence="5">ATCC BAA-8 / DSM 12333 / NBRC 16432</strain>
    </source>
</reference>
<dbReference type="GO" id="GO:0030170">
    <property type="term" value="F:pyridoxal phosphate binding"/>
    <property type="evidence" value="ECO:0007669"/>
    <property type="project" value="InterPro"/>
</dbReference>
<evidence type="ECO:0000256" key="3">
    <source>
        <dbReference type="RuleBase" id="RU003560"/>
    </source>
</evidence>
<dbReference type="RefSeq" id="WP_015881956.1">
    <property type="nucleotide sequence ID" value="NC_012669.1"/>
</dbReference>
<keyword evidence="4" id="KW-0032">Aminotransferase</keyword>
<dbReference type="Gene3D" id="3.90.1150.10">
    <property type="entry name" value="Aspartate Aminotransferase, domain 1"/>
    <property type="match status" value="1"/>
</dbReference>
<dbReference type="AlphaFoldDB" id="C5C2N0"/>
<comment type="cofactor">
    <cofactor evidence="1">
        <name>pyridoxal 5'-phosphate</name>
        <dbReference type="ChEBI" id="CHEBI:597326"/>
    </cofactor>
</comment>
<proteinExistence type="inferred from homology"/>
<dbReference type="Proteomes" id="UP000007962">
    <property type="component" value="Chromosome"/>
</dbReference>
<sequence length="426" mass="46567">MSTVIDSISARLDRRARQHVPGGVNSNVRLAAPHTYFERGVGARLFDVDGRDYVDYLLGQGPNILGHAPEKLQSDVAQAVRRGMLYGAQHEAEVLAAEQVCEILEWPEMVRFGVSGTESVQAALRLARAETGRRRFIRFEGHYHGWLDTTLASWSPDGECSPASAGQLSDHLAEAIPTPWNDLEAVRLQLEQHDDVAAIITEPVMLNAGSIVPRDGYLEGLRELADAFGVVLIFDEVITGFRVALGGAAQRYGVTPDLAVYGKAMAAGWPVSMLAGRADLMERFGSGEVNHSGTFNASVMATAATLSATTILREDDPYARMEAYGERLMDEVRGSAARHGLGLHVQGLGMAFHVSFSDGKAICDYRDLGRTDTERYGRLSRVLADHGVWVAGRGVWYVSAAHDERDMADTLTRVDQAFAEFARHER</sequence>
<accession>C5C2N0</accession>
<evidence type="ECO:0000313" key="5">
    <source>
        <dbReference type="Proteomes" id="UP000007962"/>
    </source>
</evidence>
<comment type="similarity">
    <text evidence="3">Belongs to the class-III pyridoxal-phosphate-dependent aminotransferase family.</text>
</comment>
<dbReference type="PANTHER" id="PTHR43713:SF3">
    <property type="entry name" value="GLUTAMATE-1-SEMIALDEHYDE 2,1-AMINOMUTASE 1, CHLOROPLASTIC-RELATED"/>
    <property type="match status" value="1"/>
</dbReference>
<dbReference type="InterPro" id="IPR005814">
    <property type="entry name" value="Aminotrans_3"/>
</dbReference>
<dbReference type="GO" id="GO:0008483">
    <property type="term" value="F:transaminase activity"/>
    <property type="evidence" value="ECO:0007669"/>
    <property type="project" value="UniProtKB-KW"/>
</dbReference>
<dbReference type="PROSITE" id="PS00600">
    <property type="entry name" value="AA_TRANSFER_CLASS_3"/>
    <property type="match status" value="1"/>
</dbReference>
<protein>
    <submittedName>
        <fullName evidence="4">Aminotransferase class-III</fullName>
    </submittedName>
</protein>
<dbReference type="Pfam" id="PF00202">
    <property type="entry name" value="Aminotran_3"/>
    <property type="match status" value="1"/>
</dbReference>
<name>C5C2N0_BEUC1</name>
<dbReference type="InterPro" id="IPR015421">
    <property type="entry name" value="PyrdxlP-dep_Trfase_major"/>
</dbReference>
<dbReference type="InterPro" id="IPR015422">
    <property type="entry name" value="PyrdxlP-dep_Trfase_small"/>
</dbReference>
<dbReference type="PANTHER" id="PTHR43713">
    <property type="entry name" value="GLUTAMATE-1-SEMIALDEHYDE 2,1-AMINOMUTASE"/>
    <property type="match status" value="1"/>
</dbReference>
<dbReference type="SUPFAM" id="SSF53383">
    <property type="entry name" value="PLP-dependent transferases"/>
    <property type="match status" value="1"/>
</dbReference>
<dbReference type="InterPro" id="IPR015424">
    <property type="entry name" value="PyrdxlP-dep_Trfase"/>
</dbReference>
<dbReference type="STRING" id="471853.Bcav_1458"/>
<dbReference type="KEGG" id="bcv:Bcav_1458"/>
<keyword evidence="4" id="KW-0808">Transferase</keyword>
<evidence type="ECO:0000256" key="2">
    <source>
        <dbReference type="ARBA" id="ARBA00022898"/>
    </source>
</evidence>
<dbReference type="InterPro" id="IPR049704">
    <property type="entry name" value="Aminotrans_3_PPA_site"/>
</dbReference>
<evidence type="ECO:0000313" key="4">
    <source>
        <dbReference type="EMBL" id="ACQ79716.1"/>
    </source>
</evidence>
<dbReference type="eggNOG" id="COG0001">
    <property type="taxonomic scope" value="Bacteria"/>
</dbReference>
<dbReference type="EMBL" id="CP001618">
    <property type="protein sequence ID" value="ACQ79716.1"/>
    <property type="molecule type" value="Genomic_DNA"/>
</dbReference>